<protein>
    <recommendedName>
        <fullName evidence="4">Chromosome segregation ATPase</fullName>
    </recommendedName>
</protein>
<feature type="region of interest" description="Disordered" evidence="1">
    <location>
        <begin position="1"/>
        <end position="27"/>
    </location>
</feature>
<reference evidence="2 3" key="1">
    <citation type="submission" date="2017-06" db="EMBL/GenBank/DDBJ databases">
        <authorList>
            <person name="Kim H.J."/>
            <person name="Triplett B.A."/>
        </authorList>
    </citation>
    <scope>NUCLEOTIDE SEQUENCE [LARGE SCALE GENOMIC DNA]</scope>
    <source>
        <strain evidence="2 3">DSM 45207</strain>
    </source>
</reference>
<accession>A0A238Z6C5</accession>
<evidence type="ECO:0000256" key="1">
    <source>
        <dbReference type="SAM" id="MobiDB-lite"/>
    </source>
</evidence>
<feature type="region of interest" description="Disordered" evidence="1">
    <location>
        <begin position="349"/>
        <end position="400"/>
    </location>
</feature>
<organism evidence="2 3">
    <name type="scientific">Haloechinothrix alba</name>
    <dbReference type="NCBI Taxonomy" id="664784"/>
    <lineage>
        <taxon>Bacteria</taxon>
        <taxon>Bacillati</taxon>
        <taxon>Actinomycetota</taxon>
        <taxon>Actinomycetes</taxon>
        <taxon>Pseudonocardiales</taxon>
        <taxon>Pseudonocardiaceae</taxon>
        <taxon>Haloechinothrix</taxon>
    </lineage>
</organism>
<dbReference type="AlphaFoldDB" id="A0A238Z6C5"/>
<dbReference type="EMBL" id="FZNW01000019">
    <property type="protein sequence ID" value="SNR78712.1"/>
    <property type="molecule type" value="Genomic_DNA"/>
</dbReference>
<feature type="compositionally biased region" description="Basic and acidic residues" evidence="1">
    <location>
        <begin position="172"/>
        <end position="217"/>
    </location>
</feature>
<feature type="region of interest" description="Disordered" evidence="1">
    <location>
        <begin position="124"/>
        <end position="217"/>
    </location>
</feature>
<dbReference type="Proteomes" id="UP000198348">
    <property type="component" value="Unassembled WGS sequence"/>
</dbReference>
<keyword evidence="3" id="KW-1185">Reference proteome</keyword>
<sequence>MYNRSVTIQQGTDDTREPMASTEHGGADGTRLCAFSRCRAPLPAASGPGNRARYCQDGKTWGAKGASCKQAGHAEELLASISSTTEAVPLPVTELAEHISAAIGPAQQLVDALQQVRQQLESDVAQAQRERDEAVRTAAHESGLRATAEERAADADRRAEDAEAARAAAAENEERAVAGRDRAREAEHEAERAQLRAETQRDNAREQAERAQARADEVAAHAEELNQRLAAATAETAALREQVTAAAERADAERDRAERLRSDHEAALARLREDHQAELRQERERAAAELAEMRAEQQSWQDSESARHAAETAELNRQIGSYQHEVAGLTERAEAAATDLAHLRELVRSTVSETIPRLPEERGSADPAGQSSPERGVRQNLQALLEAVEGRAEAGTSDSE</sequence>
<evidence type="ECO:0008006" key="4">
    <source>
        <dbReference type="Google" id="ProtNLM"/>
    </source>
</evidence>
<evidence type="ECO:0000313" key="2">
    <source>
        <dbReference type="EMBL" id="SNR78712.1"/>
    </source>
</evidence>
<name>A0A238Z6C5_9PSEU</name>
<feature type="compositionally biased region" description="Polar residues" evidence="1">
    <location>
        <begin position="1"/>
        <end position="12"/>
    </location>
</feature>
<evidence type="ECO:0000313" key="3">
    <source>
        <dbReference type="Proteomes" id="UP000198348"/>
    </source>
</evidence>
<gene>
    <name evidence="2" type="ORF">SAMN06265360_11963</name>
</gene>
<proteinExistence type="predicted"/>
<feature type="compositionally biased region" description="Basic and acidic residues" evidence="1">
    <location>
        <begin position="128"/>
        <end position="164"/>
    </location>
</feature>